<protein>
    <submittedName>
        <fullName evidence="1">Uncharacterized protein</fullName>
    </submittedName>
</protein>
<sequence length="129" mass="14682">MPYSLDAIANRVRMADPNLLHLSLEADLLHTLLHQSEWPPEWHHFMRFNPLDRLDSAVSLIERFFPGWDFGVQYRFDDKTDEKFASAVLSTPNGTTVYSEEVRGGCIAMPKAICLVLLRGLKDQLSHAA</sequence>
<gene>
    <name evidence="1" type="ORF">CcrPW_gp324</name>
</gene>
<accession>A0A385EAP8</accession>
<proteinExistence type="predicted"/>
<evidence type="ECO:0000313" key="2">
    <source>
        <dbReference type="Proteomes" id="UP000259026"/>
    </source>
</evidence>
<keyword evidence="2" id="KW-1185">Reference proteome</keyword>
<reference evidence="2" key="1">
    <citation type="submission" date="2018-07" db="EMBL/GenBank/DDBJ databases">
        <title>Giant CbK-like Caulobacter bacteriophages have genetically divergent genomes.</title>
        <authorList>
            <person name="Wilson K.M."/>
            <person name="Ely B."/>
        </authorList>
    </citation>
    <scope>NUCLEOTIDE SEQUENCE [LARGE SCALE GENOMIC DNA]</scope>
</reference>
<dbReference type="EMBL" id="MH588545">
    <property type="protein sequence ID" value="AXQ68863.1"/>
    <property type="molecule type" value="Genomic_DNA"/>
</dbReference>
<name>A0A385EAP8_9CAUD</name>
<reference evidence="1 2" key="2">
    <citation type="submission" date="2018-09" db="EMBL/GenBank/DDBJ databases">
        <title>Giant CbK-like Caulobacter bacteriophages have genetically divergent genomes.</title>
        <authorList>
            <person name="Wilson K."/>
            <person name="Ely B."/>
        </authorList>
    </citation>
    <scope>NUCLEOTIDE SEQUENCE [LARGE SCALE GENOMIC DNA]</scope>
</reference>
<evidence type="ECO:0000313" key="1">
    <source>
        <dbReference type="EMBL" id="AXQ68863.1"/>
    </source>
</evidence>
<organism evidence="1 2">
    <name type="scientific">Caulobacter phage CcrPW</name>
    <dbReference type="NCBI Taxonomy" id="2283271"/>
    <lineage>
        <taxon>Viruses</taxon>
        <taxon>Duplodnaviria</taxon>
        <taxon>Heunggongvirae</taxon>
        <taxon>Uroviricota</taxon>
        <taxon>Caudoviricetes</taxon>
        <taxon>Jeanschmidtviridae</taxon>
        <taxon>Colossusvirus</taxon>
        <taxon>Colossusvirus PW</taxon>
    </lineage>
</organism>
<dbReference type="Proteomes" id="UP000259026">
    <property type="component" value="Segment"/>
</dbReference>